<sequence>MSSLSKIKLGDLFDVKVAGDLQKKFFSKKYSEETPFPIYSNSLSEKGLYGYTSKPRFNGGSITITGRGDLGHAEYRDTPFDAIVRLLVLIPKNEVDCKFITFYINHILKFAIESTGVPQLPAPRIKKIKIKIPNDVKEQKAISGILTKVDESIQLAKESINATENLKKALIQNLLTGKLKPDGTWRKEDEFYIDEKFGKVPLEWQLKKVKKCFDFYPTASYSRSKEIEKGDVYHIHYGDIHTSLNRILDLNDDKLPKIPEALSKKFTYIKEGDIIVADASEDWDGVGKCIEVINTNQKKIIASLHTLHLRPIAGDFILGFASYVFETYKVSINIKRLATGIKVYGISKPNLSKVLLPIPPENEQIKIKEKLDVLWDNIVSKNRKIKSLERLKKSLMQQLLTGKKRVNVKEVEKLLNQTKM</sequence>
<dbReference type="Gene3D" id="3.90.220.20">
    <property type="entry name" value="DNA methylase specificity domains"/>
    <property type="match status" value="2"/>
</dbReference>
<gene>
    <name evidence="5" type="ORF">CLV33_102135</name>
</gene>
<dbReference type="GO" id="GO:0009307">
    <property type="term" value="P:DNA restriction-modification system"/>
    <property type="evidence" value="ECO:0007669"/>
    <property type="project" value="UniProtKB-KW"/>
</dbReference>
<dbReference type="InterPro" id="IPR000055">
    <property type="entry name" value="Restrct_endonuc_typeI_TRD"/>
</dbReference>
<dbReference type="RefSeq" id="WP_105472853.1">
    <property type="nucleotide sequence ID" value="NZ_PVEO01000002.1"/>
</dbReference>
<dbReference type="InterPro" id="IPR044946">
    <property type="entry name" value="Restrct_endonuc_typeI_TRD_sf"/>
</dbReference>
<dbReference type="EMBL" id="PVEO01000002">
    <property type="protein sequence ID" value="PQV50276.1"/>
    <property type="molecule type" value="Genomic_DNA"/>
</dbReference>
<comment type="similarity">
    <text evidence="1">Belongs to the type-I restriction system S methylase family.</text>
</comment>
<feature type="domain" description="Type I restriction modification DNA specificity" evidence="4">
    <location>
        <begin position="6"/>
        <end position="162"/>
    </location>
</feature>
<dbReference type="Gene3D" id="1.10.287.1120">
    <property type="entry name" value="Bipartite methylase S protein"/>
    <property type="match status" value="1"/>
</dbReference>
<accession>A0A362X1L1</accession>
<dbReference type="Proteomes" id="UP000251545">
    <property type="component" value="Unassembled WGS sequence"/>
</dbReference>
<evidence type="ECO:0000313" key="6">
    <source>
        <dbReference type="Proteomes" id="UP000251545"/>
    </source>
</evidence>
<reference evidence="5 6" key="1">
    <citation type="submission" date="2018-02" db="EMBL/GenBank/DDBJ databases">
        <title>Genomic Encyclopedia of Archaeal and Bacterial Type Strains, Phase II (KMG-II): from individual species to whole genera.</title>
        <authorList>
            <person name="Goeker M."/>
        </authorList>
    </citation>
    <scope>NUCLEOTIDE SEQUENCE [LARGE SCALE GENOMIC DNA]</scope>
    <source>
        <strain evidence="5 6">DSM 21165</strain>
    </source>
</reference>
<proteinExistence type="inferred from homology"/>
<feature type="domain" description="Type I restriction modification DNA specificity" evidence="4">
    <location>
        <begin position="203"/>
        <end position="390"/>
    </location>
</feature>
<evidence type="ECO:0000313" key="5">
    <source>
        <dbReference type="EMBL" id="PQV50276.1"/>
    </source>
</evidence>
<evidence type="ECO:0000256" key="2">
    <source>
        <dbReference type="ARBA" id="ARBA00022747"/>
    </source>
</evidence>
<name>A0A362X1L1_9FLAO</name>
<evidence type="ECO:0000256" key="3">
    <source>
        <dbReference type="ARBA" id="ARBA00023125"/>
    </source>
</evidence>
<dbReference type="Pfam" id="PF01420">
    <property type="entry name" value="Methylase_S"/>
    <property type="match status" value="2"/>
</dbReference>
<organism evidence="5 6">
    <name type="scientific">Jejuia pallidilutea</name>
    <dbReference type="NCBI Taxonomy" id="504487"/>
    <lineage>
        <taxon>Bacteria</taxon>
        <taxon>Pseudomonadati</taxon>
        <taxon>Bacteroidota</taxon>
        <taxon>Flavobacteriia</taxon>
        <taxon>Flavobacteriales</taxon>
        <taxon>Flavobacteriaceae</taxon>
        <taxon>Jejuia</taxon>
    </lineage>
</organism>
<dbReference type="InterPro" id="IPR052021">
    <property type="entry name" value="Type-I_RS_S_subunit"/>
</dbReference>
<dbReference type="GO" id="GO:0003677">
    <property type="term" value="F:DNA binding"/>
    <property type="evidence" value="ECO:0007669"/>
    <property type="project" value="UniProtKB-KW"/>
</dbReference>
<dbReference type="PANTHER" id="PTHR30408:SF12">
    <property type="entry name" value="TYPE I RESTRICTION ENZYME MJAVIII SPECIFICITY SUBUNIT"/>
    <property type="match status" value="1"/>
</dbReference>
<evidence type="ECO:0000259" key="4">
    <source>
        <dbReference type="Pfam" id="PF01420"/>
    </source>
</evidence>
<dbReference type="PANTHER" id="PTHR30408">
    <property type="entry name" value="TYPE-1 RESTRICTION ENZYME ECOKI SPECIFICITY PROTEIN"/>
    <property type="match status" value="1"/>
</dbReference>
<protein>
    <submittedName>
        <fullName evidence="5">Type I restriction enzyme S subunit</fullName>
    </submittedName>
</protein>
<evidence type="ECO:0000256" key="1">
    <source>
        <dbReference type="ARBA" id="ARBA00010923"/>
    </source>
</evidence>
<keyword evidence="2" id="KW-0680">Restriction system</keyword>
<comment type="caution">
    <text evidence="5">The sequence shown here is derived from an EMBL/GenBank/DDBJ whole genome shotgun (WGS) entry which is preliminary data.</text>
</comment>
<keyword evidence="3" id="KW-0238">DNA-binding</keyword>
<dbReference type="AlphaFoldDB" id="A0A362X1L1"/>
<dbReference type="SUPFAM" id="SSF116734">
    <property type="entry name" value="DNA methylase specificity domain"/>
    <property type="match status" value="2"/>
</dbReference>